<comment type="subcellular location">
    <subcellularLocation>
        <location evidence="1">Membrane</location>
        <topology evidence="1">Multi-pass membrane protein</topology>
    </subcellularLocation>
</comment>
<evidence type="ECO:0000256" key="1">
    <source>
        <dbReference type="ARBA" id="ARBA00004141"/>
    </source>
</evidence>
<keyword evidence="6" id="KW-0675">Receptor</keyword>
<feature type="transmembrane region" description="Helical" evidence="8">
    <location>
        <begin position="12"/>
        <end position="31"/>
    </location>
</feature>
<dbReference type="Gene3D" id="1.20.1070.10">
    <property type="entry name" value="Rhodopsin 7-helix transmembrane proteins"/>
    <property type="match status" value="1"/>
</dbReference>
<feature type="transmembrane region" description="Helical" evidence="8">
    <location>
        <begin position="94"/>
        <end position="112"/>
    </location>
</feature>
<dbReference type="AlphaFoldDB" id="A0A1I8IZL6"/>
<protein>
    <submittedName>
        <fullName evidence="11 12">G_PROTEIN_RECEP_F1_2 domain-containing protein</fullName>
    </submittedName>
</protein>
<feature type="transmembrane region" description="Helical" evidence="8">
    <location>
        <begin position="233"/>
        <end position="259"/>
    </location>
</feature>
<dbReference type="PANTHER" id="PTHR24243:SF208">
    <property type="entry name" value="PYROKININ-1 RECEPTOR"/>
    <property type="match status" value="1"/>
</dbReference>
<keyword evidence="4" id="KW-0297">G-protein coupled receptor</keyword>
<evidence type="ECO:0000256" key="3">
    <source>
        <dbReference type="ARBA" id="ARBA00022989"/>
    </source>
</evidence>
<feature type="transmembrane region" description="Helical" evidence="8">
    <location>
        <begin position="279"/>
        <end position="299"/>
    </location>
</feature>
<name>A0A1I8IZL6_9PLAT</name>
<keyword evidence="3 8" id="KW-1133">Transmembrane helix</keyword>
<dbReference type="Pfam" id="PF00001">
    <property type="entry name" value="7tm_1"/>
    <property type="match status" value="1"/>
</dbReference>
<evidence type="ECO:0000256" key="4">
    <source>
        <dbReference type="ARBA" id="ARBA00023040"/>
    </source>
</evidence>
<evidence type="ECO:0000313" key="12">
    <source>
        <dbReference type="WBParaSite" id="maker-uti_cns_0045725-snap-gene-1.3-mRNA-1"/>
    </source>
</evidence>
<dbReference type="GO" id="GO:0005886">
    <property type="term" value="C:plasma membrane"/>
    <property type="evidence" value="ECO:0007669"/>
    <property type="project" value="TreeGrafter"/>
</dbReference>
<evidence type="ECO:0000256" key="5">
    <source>
        <dbReference type="ARBA" id="ARBA00023136"/>
    </source>
</evidence>
<evidence type="ECO:0000256" key="8">
    <source>
        <dbReference type="SAM" id="Phobius"/>
    </source>
</evidence>
<organism evidence="10 11">
    <name type="scientific">Macrostomum lignano</name>
    <dbReference type="NCBI Taxonomy" id="282301"/>
    <lineage>
        <taxon>Eukaryota</taxon>
        <taxon>Metazoa</taxon>
        <taxon>Spiralia</taxon>
        <taxon>Lophotrochozoa</taxon>
        <taxon>Platyhelminthes</taxon>
        <taxon>Rhabditophora</taxon>
        <taxon>Macrostomorpha</taxon>
        <taxon>Macrostomida</taxon>
        <taxon>Macrostomidae</taxon>
        <taxon>Macrostomum</taxon>
    </lineage>
</organism>
<feature type="transmembrane region" description="Helical" evidence="8">
    <location>
        <begin position="133"/>
        <end position="157"/>
    </location>
</feature>
<reference evidence="11 12" key="1">
    <citation type="submission" date="2016-11" db="UniProtKB">
        <authorList>
            <consortium name="WormBaseParasite"/>
        </authorList>
    </citation>
    <scope>IDENTIFICATION</scope>
</reference>
<keyword evidence="5 8" id="KW-0472">Membrane</keyword>
<dbReference type="PROSITE" id="PS50262">
    <property type="entry name" value="G_PROTEIN_RECEP_F1_2"/>
    <property type="match status" value="1"/>
</dbReference>
<dbReference type="PANTHER" id="PTHR24243">
    <property type="entry name" value="G-PROTEIN COUPLED RECEPTOR"/>
    <property type="match status" value="1"/>
</dbReference>
<dbReference type="SUPFAM" id="SSF81321">
    <property type="entry name" value="Family A G protein-coupled receptor-like"/>
    <property type="match status" value="1"/>
</dbReference>
<evidence type="ECO:0000259" key="9">
    <source>
        <dbReference type="PROSITE" id="PS50262"/>
    </source>
</evidence>
<evidence type="ECO:0000256" key="7">
    <source>
        <dbReference type="ARBA" id="ARBA00023224"/>
    </source>
</evidence>
<keyword evidence="2 8" id="KW-0812">Transmembrane</keyword>
<keyword evidence="10" id="KW-1185">Reference proteome</keyword>
<feature type="domain" description="G-protein coupled receptors family 1 profile" evidence="9">
    <location>
        <begin position="22"/>
        <end position="299"/>
    </location>
</feature>
<evidence type="ECO:0000256" key="6">
    <source>
        <dbReference type="ARBA" id="ARBA00023170"/>
    </source>
</evidence>
<sequence>MQFCPSSCDCLPPLLVCLGLLGNGLVAYVTLARLRPLTRQNVYFGCIAVVDSIAVTEIGVVQLFLSKGLPWLSGGRLGFILLNQGDWGCRSQSYLLGLCQLLPAAMLLAMVVDRTLSMLAPFRFRTLGPGVALRVALLTAATSAVLAAPILFLTSLVTFSGSSGNFFISCYLTNQRVEALLYWNLLCSPPTLALLAILLTNCLLLFCVARVARERRRHLQGGCGSGGVSDGQSLSGATAVLALSVLMLLCDFPLIAVYWTLRFLPAQTDPTVMHALSESISALMALHLLSQAGNLPVMLHRNRRFRRCFLELVRLRSERPTSWEMRAGIAE</sequence>
<dbReference type="Proteomes" id="UP000095280">
    <property type="component" value="Unplaced"/>
</dbReference>
<proteinExistence type="predicted"/>
<keyword evidence="7" id="KW-0807">Transducer</keyword>
<evidence type="ECO:0000313" key="10">
    <source>
        <dbReference type="Proteomes" id="UP000095280"/>
    </source>
</evidence>
<dbReference type="InterPro" id="IPR000276">
    <property type="entry name" value="GPCR_Rhodpsn"/>
</dbReference>
<dbReference type="WBParaSite" id="maker-uti_cns_0045406-snap-gene-2.33-mRNA-1">
    <property type="protein sequence ID" value="maker-uti_cns_0045406-snap-gene-2.33-mRNA-1"/>
    <property type="gene ID" value="maker-uti_cns_0045406-snap-gene-2.33"/>
</dbReference>
<feature type="transmembrane region" description="Helical" evidence="8">
    <location>
        <begin position="43"/>
        <end position="65"/>
    </location>
</feature>
<dbReference type="InterPro" id="IPR017452">
    <property type="entry name" value="GPCR_Rhodpsn_7TM"/>
</dbReference>
<evidence type="ECO:0000313" key="11">
    <source>
        <dbReference type="WBParaSite" id="maker-uti_cns_0045406-snap-gene-2.33-mRNA-1"/>
    </source>
</evidence>
<evidence type="ECO:0000256" key="2">
    <source>
        <dbReference type="ARBA" id="ARBA00022692"/>
    </source>
</evidence>
<feature type="transmembrane region" description="Helical" evidence="8">
    <location>
        <begin position="192"/>
        <end position="212"/>
    </location>
</feature>
<accession>A0A1I8IZL6</accession>
<dbReference type="WBParaSite" id="maker-uti_cns_0045725-snap-gene-1.3-mRNA-1">
    <property type="protein sequence ID" value="maker-uti_cns_0045725-snap-gene-1.3-mRNA-1"/>
    <property type="gene ID" value="maker-uti_cns_0045725-snap-gene-1.3"/>
</dbReference>
<dbReference type="GO" id="GO:0004930">
    <property type="term" value="F:G protein-coupled receptor activity"/>
    <property type="evidence" value="ECO:0007669"/>
    <property type="project" value="UniProtKB-KW"/>
</dbReference>